<accession>A0A6G1GDA3</accession>
<reference evidence="3" key="3">
    <citation type="submission" date="2025-04" db="UniProtKB">
        <authorList>
            <consortium name="RefSeq"/>
        </authorList>
    </citation>
    <scope>IDENTIFICATION</scope>
    <source>
        <strain evidence="3">CBS 781.70</strain>
    </source>
</reference>
<protein>
    <submittedName>
        <fullName evidence="1 3">Uncharacterized protein</fullName>
    </submittedName>
</protein>
<dbReference type="GeneID" id="54418528"/>
<evidence type="ECO:0000313" key="2">
    <source>
        <dbReference type="Proteomes" id="UP000504638"/>
    </source>
</evidence>
<reference evidence="1 3" key="1">
    <citation type="submission" date="2020-01" db="EMBL/GenBank/DDBJ databases">
        <authorList>
            <consortium name="DOE Joint Genome Institute"/>
            <person name="Haridas S."/>
            <person name="Albert R."/>
            <person name="Binder M."/>
            <person name="Bloem J."/>
            <person name="Labutti K."/>
            <person name="Salamov A."/>
            <person name="Andreopoulos B."/>
            <person name="Baker S.E."/>
            <person name="Barry K."/>
            <person name="Bills G."/>
            <person name="Bluhm B.H."/>
            <person name="Cannon C."/>
            <person name="Castanera R."/>
            <person name="Culley D.E."/>
            <person name="Daum C."/>
            <person name="Ezra D."/>
            <person name="Gonzalez J.B."/>
            <person name="Henrissat B."/>
            <person name="Kuo A."/>
            <person name="Liang C."/>
            <person name="Lipzen A."/>
            <person name="Lutzoni F."/>
            <person name="Magnuson J."/>
            <person name="Mondo S."/>
            <person name="Nolan M."/>
            <person name="Ohm R."/>
            <person name="Pangilinan J."/>
            <person name="Park H.-J."/>
            <person name="Ramirez L."/>
            <person name="Alfaro M."/>
            <person name="Sun H."/>
            <person name="Tritt A."/>
            <person name="Yoshinaga Y."/>
            <person name="Zwiers L.-H."/>
            <person name="Turgeon B.G."/>
            <person name="Goodwin S.B."/>
            <person name="Spatafora J.W."/>
            <person name="Crous P.W."/>
            <person name="Grigoriev I.V."/>
        </authorList>
    </citation>
    <scope>NUCLEOTIDE SEQUENCE</scope>
    <source>
        <strain evidence="1 3">CBS 781.70</strain>
    </source>
</reference>
<organism evidence="1">
    <name type="scientific">Eremomyces bilateralis CBS 781.70</name>
    <dbReference type="NCBI Taxonomy" id="1392243"/>
    <lineage>
        <taxon>Eukaryota</taxon>
        <taxon>Fungi</taxon>
        <taxon>Dikarya</taxon>
        <taxon>Ascomycota</taxon>
        <taxon>Pezizomycotina</taxon>
        <taxon>Dothideomycetes</taxon>
        <taxon>Dothideomycetes incertae sedis</taxon>
        <taxon>Eremomycetales</taxon>
        <taxon>Eremomycetaceae</taxon>
        <taxon>Eremomyces</taxon>
    </lineage>
</organism>
<sequence length="124" mass="13881">MSFSLTVLAAPDVETSRRQHQSRRSIPNSVDRSIFVQYTLEMMIELSRIAKRLRTSWQFRVDGISGALGSHDVQGVLVVWESSQTFGFQLALADLSTMTRLSGYILSMGFQTNMRQIAAAFSST</sequence>
<evidence type="ECO:0000313" key="3">
    <source>
        <dbReference type="RefSeq" id="XP_033537623.1"/>
    </source>
</evidence>
<gene>
    <name evidence="1 3" type="ORF">P152DRAFT_446984</name>
</gene>
<proteinExistence type="predicted"/>
<dbReference type="RefSeq" id="XP_033537623.1">
    <property type="nucleotide sequence ID" value="XM_033677958.1"/>
</dbReference>
<evidence type="ECO:0000313" key="1">
    <source>
        <dbReference type="EMBL" id="KAF1815992.1"/>
    </source>
</evidence>
<dbReference type="EMBL" id="ML975151">
    <property type="protein sequence ID" value="KAF1815992.1"/>
    <property type="molecule type" value="Genomic_DNA"/>
</dbReference>
<reference evidence="3" key="2">
    <citation type="submission" date="2020-04" db="EMBL/GenBank/DDBJ databases">
        <authorList>
            <consortium name="NCBI Genome Project"/>
        </authorList>
    </citation>
    <scope>NUCLEOTIDE SEQUENCE</scope>
    <source>
        <strain evidence="3">CBS 781.70</strain>
    </source>
</reference>
<dbReference type="AlphaFoldDB" id="A0A6G1GDA3"/>
<keyword evidence="2" id="KW-1185">Reference proteome</keyword>
<name>A0A6G1GDA3_9PEZI</name>
<dbReference type="Proteomes" id="UP000504638">
    <property type="component" value="Unplaced"/>
</dbReference>